<dbReference type="InterPro" id="IPR000917">
    <property type="entry name" value="Sulfatase_N"/>
</dbReference>
<evidence type="ECO:0000259" key="7">
    <source>
        <dbReference type="Pfam" id="PF00884"/>
    </source>
</evidence>
<reference evidence="8 9" key="1">
    <citation type="submission" date="2020-07" db="EMBL/GenBank/DDBJ databases">
        <title>Roseicoccus Jingziensis gen. nov., sp. nov., isolated from coastal seawater.</title>
        <authorList>
            <person name="Feng X."/>
        </authorList>
    </citation>
    <scope>NUCLEOTIDE SEQUENCE [LARGE SCALE GENOMIC DNA]</scope>
    <source>
        <strain evidence="8 9">N1E253</strain>
    </source>
</reference>
<dbReference type="InterPro" id="IPR024607">
    <property type="entry name" value="Sulfatase_CS"/>
</dbReference>
<comment type="cofactor">
    <cofactor evidence="1">
        <name>Ca(2+)</name>
        <dbReference type="ChEBI" id="CHEBI:29108"/>
    </cofactor>
</comment>
<feature type="domain" description="Sulfatase N-terminal" evidence="7">
    <location>
        <begin position="24"/>
        <end position="381"/>
    </location>
</feature>
<dbReference type="PROSITE" id="PS00149">
    <property type="entry name" value="SULFATASE_2"/>
    <property type="match status" value="1"/>
</dbReference>
<keyword evidence="6" id="KW-0106">Calcium</keyword>
<dbReference type="Gene3D" id="3.30.1120.10">
    <property type="match status" value="1"/>
</dbReference>
<proteinExistence type="inferred from homology"/>
<dbReference type="InterPro" id="IPR017850">
    <property type="entry name" value="Alkaline_phosphatase_core_sf"/>
</dbReference>
<protein>
    <submittedName>
        <fullName evidence="8">Sulfatase</fullName>
    </submittedName>
</protein>
<dbReference type="CDD" id="cd16144">
    <property type="entry name" value="ARS_like"/>
    <property type="match status" value="1"/>
</dbReference>
<accession>A0A851GCS5</accession>
<evidence type="ECO:0000256" key="3">
    <source>
        <dbReference type="ARBA" id="ARBA00022723"/>
    </source>
</evidence>
<keyword evidence="5" id="KW-0378">Hydrolase</keyword>
<dbReference type="PROSITE" id="PS00523">
    <property type="entry name" value="SULFATASE_1"/>
    <property type="match status" value="1"/>
</dbReference>
<keyword evidence="4" id="KW-0732">Signal</keyword>
<dbReference type="EMBL" id="JACBAZ010000002">
    <property type="protein sequence ID" value="NWK55226.1"/>
    <property type="molecule type" value="Genomic_DNA"/>
</dbReference>
<dbReference type="Pfam" id="PF00884">
    <property type="entry name" value="Sulfatase"/>
    <property type="match status" value="1"/>
</dbReference>
<dbReference type="Gene3D" id="3.40.720.10">
    <property type="entry name" value="Alkaline Phosphatase, subunit A"/>
    <property type="match status" value="1"/>
</dbReference>
<evidence type="ECO:0000313" key="8">
    <source>
        <dbReference type="EMBL" id="NWK55226.1"/>
    </source>
</evidence>
<comment type="caution">
    <text evidence="8">The sequence shown here is derived from an EMBL/GenBank/DDBJ whole genome shotgun (WGS) entry which is preliminary data.</text>
</comment>
<evidence type="ECO:0000256" key="6">
    <source>
        <dbReference type="ARBA" id="ARBA00022837"/>
    </source>
</evidence>
<evidence type="ECO:0000256" key="5">
    <source>
        <dbReference type="ARBA" id="ARBA00022801"/>
    </source>
</evidence>
<dbReference type="GO" id="GO:0004065">
    <property type="term" value="F:arylsulfatase activity"/>
    <property type="evidence" value="ECO:0007669"/>
    <property type="project" value="TreeGrafter"/>
</dbReference>
<dbReference type="AlphaFoldDB" id="A0A851GCS5"/>
<evidence type="ECO:0000256" key="2">
    <source>
        <dbReference type="ARBA" id="ARBA00008779"/>
    </source>
</evidence>
<dbReference type="GO" id="GO:0046872">
    <property type="term" value="F:metal ion binding"/>
    <property type="evidence" value="ECO:0007669"/>
    <property type="project" value="UniProtKB-KW"/>
</dbReference>
<keyword evidence="9" id="KW-1185">Reference proteome</keyword>
<gene>
    <name evidence="8" type="ORF">HW115_06365</name>
</gene>
<evidence type="ECO:0000313" key="9">
    <source>
        <dbReference type="Proteomes" id="UP000557872"/>
    </source>
</evidence>
<comment type="similarity">
    <text evidence="2">Belongs to the sulfatase family.</text>
</comment>
<dbReference type="SUPFAM" id="SSF53649">
    <property type="entry name" value="Alkaline phosphatase-like"/>
    <property type="match status" value="1"/>
</dbReference>
<name>A0A851GCS5_9BACT</name>
<dbReference type="PANTHER" id="PTHR42693:SF42">
    <property type="entry name" value="ARYLSULFATASE G"/>
    <property type="match status" value="1"/>
</dbReference>
<dbReference type="InterPro" id="IPR050738">
    <property type="entry name" value="Sulfatase"/>
</dbReference>
<organism evidence="8 9">
    <name type="scientific">Oceaniferula marina</name>
    <dbReference type="NCBI Taxonomy" id="2748318"/>
    <lineage>
        <taxon>Bacteria</taxon>
        <taxon>Pseudomonadati</taxon>
        <taxon>Verrucomicrobiota</taxon>
        <taxon>Verrucomicrobiia</taxon>
        <taxon>Verrucomicrobiales</taxon>
        <taxon>Verrucomicrobiaceae</taxon>
        <taxon>Oceaniferula</taxon>
    </lineage>
</organism>
<evidence type="ECO:0000256" key="1">
    <source>
        <dbReference type="ARBA" id="ARBA00001913"/>
    </source>
</evidence>
<evidence type="ECO:0000256" key="4">
    <source>
        <dbReference type="ARBA" id="ARBA00022729"/>
    </source>
</evidence>
<keyword evidence="3" id="KW-0479">Metal-binding</keyword>
<dbReference type="Proteomes" id="UP000557872">
    <property type="component" value="Unassembled WGS sequence"/>
</dbReference>
<dbReference type="PANTHER" id="PTHR42693">
    <property type="entry name" value="ARYLSULFATASE FAMILY MEMBER"/>
    <property type="match status" value="1"/>
</dbReference>
<sequence length="500" mass="55743">MDMRLVICTLLTALLVPLSAKPMNVVFILADDLGFMDITPNNPESFYETPHLEKLAKSGMRFTQGYAACPVCSPTRASIMTGQYPARTRNTDFFGGPNEFHKTIPTDYDALKSDKLGRFTKRPVLPAPYEGFLAKEHTSLAEAFKKHGYATMFAGKWHLGGKGSWPEDHGFDVNKGGWTRGGPYGGKKYFSPYGNPRLEDGPEGEHLPDRLASETVKFIKANKEKPFLAYLSFYSVHTPLIGREDLVEKYKKKKQALGAKDSEIWGYDKPRRVREVQEHAIYGAMVEAMDLAIGKVMQALDEEGLADNTIVVFFSDNGGLSTSEGSPTSNKPYRAGKGWLYEGGVREPMLVRWPGKTGPGSVCKTPVISTDFYPTLLEACGLPALPEQHVDGVSLVPLLKDPAAPLGRKAIYWHYPHWGNQGGIPGSVIRRGDWKLIEFAWGKEPELYNMAEDIGEEKNLAEKHPEKVKQLLEELKQWKSETKALPAVANPRFKGTFEKW</sequence>